<dbReference type="InterPro" id="IPR006143">
    <property type="entry name" value="RND_pump_MFP"/>
</dbReference>
<evidence type="ECO:0000313" key="5">
    <source>
        <dbReference type="Proteomes" id="UP000625316"/>
    </source>
</evidence>
<comment type="caution">
    <text evidence="4">The sequence shown here is derived from an EMBL/GenBank/DDBJ whole genome shotgun (WGS) entry which is preliminary data.</text>
</comment>
<evidence type="ECO:0000256" key="2">
    <source>
        <dbReference type="SAM" id="Phobius"/>
    </source>
</evidence>
<dbReference type="AlphaFoldDB" id="A0A928VHV7"/>
<evidence type="ECO:0000313" key="4">
    <source>
        <dbReference type="EMBL" id="MBE9028635.1"/>
    </source>
</evidence>
<dbReference type="InterPro" id="IPR059052">
    <property type="entry name" value="HH_YbhG-like"/>
</dbReference>
<keyword evidence="2" id="KW-1133">Transmembrane helix</keyword>
<proteinExistence type="inferred from homology"/>
<evidence type="ECO:0000259" key="3">
    <source>
        <dbReference type="Pfam" id="PF25881"/>
    </source>
</evidence>
<dbReference type="RefSeq" id="WP_264323460.1">
    <property type="nucleotide sequence ID" value="NZ_JADEXQ010000005.1"/>
</dbReference>
<dbReference type="PANTHER" id="PTHR30469">
    <property type="entry name" value="MULTIDRUG RESISTANCE PROTEIN MDTA"/>
    <property type="match status" value="1"/>
</dbReference>
<gene>
    <name evidence="4" type="ORF">IQ266_02540</name>
</gene>
<keyword evidence="2" id="KW-0812">Transmembrane</keyword>
<dbReference type="EMBL" id="JADEXQ010000005">
    <property type="protein sequence ID" value="MBE9028635.1"/>
    <property type="molecule type" value="Genomic_DNA"/>
</dbReference>
<dbReference type="Gene3D" id="2.40.50.100">
    <property type="match status" value="1"/>
</dbReference>
<keyword evidence="2" id="KW-0472">Membrane</keyword>
<reference evidence="4" key="1">
    <citation type="submission" date="2020-10" db="EMBL/GenBank/DDBJ databases">
        <authorList>
            <person name="Castelo-Branco R."/>
            <person name="Eusebio N."/>
            <person name="Adriana R."/>
            <person name="Vieira A."/>
            <person name="Brugerolle De Fraissinette N."/>
            <person name="Rezende De Castro R."/>
            <person name="Schneider M.P."/>
            <person name="Vasconcelos V."/>
            <person name="Leao P.N."/>
        </authorList>
    </citation>
    <scope>NUCLEOTIDE SEQUENCE</scope>
    <source>
        <strain evidence="4">LEGE 11480</strain>
    </source>
</reference>
<comment type="similarity">
    <text evidence="1">Belongs to the membrane fusion protein (MFP) (TC 8.A.1) family.</text>
</comment>
<dbReference type="Gene3D" id="2.40.420.20">
    <property type="match status" value="1"/>
</dbReference>
<dbReference type="SUPFAM" id="SSF111369">
    <property type="entry name" value="HlyD-like secretion proteins"/>
    <property type="match status" value="1"/>
</dbReference>
<feature type="transmembrane region" description="Helical" evidence="2">
    <location>
        <begin position="21"/>
        <end position="39"/>
    </location>
</feature>
<dbReference type="GO" id="GO:0015562">
    <property type="term" value="F:efflux transmembrane transporter activity"/>
    <property type="evidence" value="ECO:0007669"/>
    <property type="project" value="TreeGrafter"/>
</dbReference>
<keyword evidence="5" id="KW-1185">Reference proteome</keyword>
<sequence length="441" mass="48082">MNNNSLSKQQALGRAVRWQHWVAGIVIITGGITLSLPHWTQAEAQSETTAAKSKTRRLPVQTTKLISVDQYSVQRTYTGEVKANRASELGFEQGGKLVWLGVKAGDRVSTGSPIARLDTQNLQAQKTLLLAQKQQAQAVLQELQNGPRRETIANAKSQVADLQDRLALEQIKRSRREYLYQQGAISKEQLDEISFGQNALQDRIAGAQSQVTELETGTRPEKIAAQTAVIQQINAQIADLNITINKSTLTAPFSGIISQRQLDEGTVVNRGQSIVRLVEGASPEVEIGLPNSAIKNIQLGGQYPLKIANASYAARLTAIKPEINTATRTQTVVLKLAPTTRTQVAPKQIAQLSIKQTVPTQGFWLPTAALIKGSRGLWACYAVIETDNGPKVERRDIEVLYTAGDRALIRGMVQADDTIVTRGVQRLVNGQPVQLAANIQP</sequence>
<name>A0A928VHV7_9CYAN</name>
<organism evidence="4 5">
    <name type="scientific">Romeriopsis navalis LEGE 11480</name>
    <dbReference type="NCBI Taxonomy" id="2777977"/>
    <lineage>
        <taxon>Bacteria</taxon>
        <taxon>Bacillati</taxon>
        <taxon>Cyanobacteriota</taxon>
        <taxon>Cyanophyceae</taxon>
        <taxon>Leptolyngbyales</taxon>
        <taxon>Leptolyngbyaceae</taxon>
        <taxon>Romeriopsis</taxon>
        <taxon>Romeriopsis navalis</taxon>
    </lineage>
</organism>
<dbReference type="GO" id="GO:1990281">
    <property type="term" value="C:efflux pump complex"/>
    <property type="evidence" value="ECO:0007669"/>
    <property type="project" value="TreeGrafter"/>
</dbReference>
<dbReference type="Pfam" id="PF25881">
    <property type="entry name" value="HH_YBHG"/>
    <property type="match status" value="1"/>
</dbReference>
<evidence type="ECO:0000256" key="1">
    <source>
        <dbReference type="ARBA" id="ARBA00009477"/>
    </source>
</evidence>
<protein>
    <submittedName>
        <fullName evidence="4">Efflux RND transporter periplasmic adaptor subunit</fullName>
    </submittedName>
</protein>
<dbReference type="Gene3D" id="1.10.287.470">
    <property type="entry name" value="Helix hairpin bin"/>
    <property type="match status" value="1"/>
</dbReference>
<dbReference type="PANTHER" id="PTHR30469:SF11">
    <property type="entry name" value="BLL4320 PROTEIN"/>
    <property type="match status" value="1"/>
</dbReference>
<feature type="domain" description="YbhG-like alpha-helical hairpin" evidence="3">
    <location>
        <begin position="122"/>
        <end position="245"/>
    </location>
</feature>
<dbReference type="Gene3D" id="2.40.30.170">
    <property type="match status" value="1"/>
</dbReference>
<dbReference type="NCBIfam" id="TIGR01730">
    <property type="entry name" value="RND_mfp"/>
    <property type="match status" value="1"/>
</dbReference>
<accession>A0A928VHV7</accession>
<dbReference type="Proteomes" id="UP000625316">
    <property type="component" value="Unassembled WGS sequence"/>
</dbReference>